<evidence type="ECO:0000313" key="1">
    <source>
        <dbReference type="EMBL" id="CAB0007258.1"/>
    </source>
</evidence>
<evidence type="ECO:0000313" key="2">
    <source>
        <dbReference type="Proteomes" id="UP000479000"/>
    </source>
</evidence>
<gene>
    <name evidence="1" type="ORF">NTEN_LOCUS12573</name>
</gene>
<protein>
    <submittedName>
        <fullName evidence="1">Uncharacterized protein</fullName>
    </submittedName>
</protein>
<dbReference type="AlphaFoldDB" id="A0A6H5GTG7"/>
<proteinExistence type="predicted"/>
<keyword evidence="2" id="KW-1185">Reference proteome</keyword>
<dbReference type="EMBL" id="CADCXU010018911">
    <property type="protein sequence ID" value="CAB0007258.1"/>
    <property type="molecule type" value="Genomic_DNA"/>
</dbReference>
<organism evidence="1 2">
    <name type="scientific">Nesidiocoris tenuis</name>
    <dbReference type="NCBI Taxonomy" id="355587"/>
    <lineage>
        <taxon>Eukaryota</taxon>
        <taxon>Metazoa</taxon>
        <taxon>Ecdysozoa</taxon>
        <taxon>Arthropoda</taxon>
        <taxon>Hexapoda</taxon>
        <taxon>Insecta</taxon>
        <taxon>Pterygota</taxon>
        <taxon>Neoptera</taxon>
        <taxon>Paraneoptera</taxon>
        <taxon>Hemiptera</taxon>
        <taxon>Heteroptera</taxon>
        <taxon>Panheteroptera</taxon>
        <taxon>Cimicomorpha</taxon>
        <taxon>Miridae</taxon>
        <taxon>Dicyphina</taxon>
        <taxon>Nesidiocoris</taxon>
    </lineage>
</organism>
<dbReference type="Proteomes" id="UP000479000">
    <property type="component" value="Unassembled WGS sequence"/>
</dbReference>
<feature type="non-terminal residue" evidence="1">
    <location>
        <position position="64"/>
    </location>
</feature>
<name>A0A6H5GTG7_9HEMI</name>
<accession>A0A6H5GTG7</accession>
<sequence length="64" mass="7214">MKRERAIRSEKASEAHKAFKLECPEDTLTRLQRAHGPSSASRHPTSLFSKLCQWGEGFVDGVPF</sequence>
<reference evidence="1 2" key="1">
    <citation type="submission" date="2020-02" db="EMBL/GenBank/DDBJ databases">
        <authorList>
            <person name="Ferguson B K."/>
        </authorList>
    </citation>
    <scope>NUCLEOTIDE SEQUENCE [LARGE SCALE GENOMIC DNA]</scope>
</reference>